<feature type="region of interest" description="Disordered" evidence="6">
    <location>
        <begin position="128"/>
        <end position="149"/>
    </location>
</feature>
<dbReference type="PANTHER" id="PTHR15180">
    <property type="entry name" value="GENERAL TRANSCRIPTION FACTOR 3C POLYPEPTIDE 1"/>
    <property type="match status" value="1"/>
</dbReference>
<feature type="region of interest" description="Disordered" evidence="6">
    <location>
        <begin position="904"/>
        <end position="972"/>
    </location>
</feature>
<feature type="compositionally biased region" description="Pro residues" evidence="6">
    <location>
        <begin position="809"/>
        <end position="819"/>
    </location>
</feature>
<feature type="region of interest" description="Disordered" evidence="6">
    <location>
        <begin position="1392"/>
        <end position="1515"/>
    </location>
</feature>
<dbReference type="PANTHER" id="PTHR15180:SF1">
    <property type="entry name" value="GENERAL TRANSCRIPTION FACTOR 3C POLYPEPTIDE 1"/>
    <property type="match status" value="1"/>
</dbReference>
<evidence type="ECO:0000256" key="1">
    <source>
        <dbReference type="ARBA" id="ARBA00004123"/>
    </source>
</evidence>
<reference evidence="9 10" key="1">
    <citation type="submission" date="2024-09" db="EMBL/GenBank/DDBJ databases">
        <title>Itraconazole resistance in Madurella fahalii resulting from another homologue of gene encoding cytochrome P450 14-alpha sterol demethylase (CYP51).</title>
        <authorList>
            <person name="Yoshioka I."/>
            <person name="Fahal A.H."/>
            <person name="Kaneko S."/>
            <person name="Yaguchi T."/>
        </authorList>
    </citation>
    <scope>NUCLEOTIDE SEQUENCE [LARGE SCALE GENOMIC DNA]</scope>
    <source>
        <strain evidence="9 10">IFM 68171</strain>
    </source>
</reference>
<feature type="region of interest" description="Disordered" evidence="6">
    <location>
        <begin position="586"/>
        <end position="606"/>
    </location>
</feature>
<feature type="compositionally biased region" description="Basic and acidic residues" evidence="6">
    <location>
        <begin position="1622"/>
        <end position="1637"/>
    </location>
</feature>
<proteinExistence type="predicted"/>
<feature type="compositionally biased region" description="Basic and acidic residues" evidence="6">
    <location>
        <begin position="788"/>
        <end position="803"/>
    </location>
</feature>
<feature type="compositionally biased region" description="Low complexity" evidence="6">
    <location>
        <begin position="59"/>
        <end position="71"/>
    </location>
</feature>
<dbReference type="RefSeq" id="XP_070915865.1">
    <property type="nucleotide sequence ID" value="XM_071059764.1"/>
</dbReference>
<feature type="domain" description="B-block binding subunit of TFIIIC" evidence="7">
    <location>
        <begin position="176"/>
        <end position="243"/>
    </location>
</feature>
<evidence type="ECO:0000256" key="3">
    <source>
        <dbReference type="ARBA" id="ARBA00023125"/>
    </source>
</evidence>
<organism evidence="9 10">
    <name type="scientific">Madurella fahalii</name>
    <dbReference type="NCBI Taxonomy" id="1157608"/>
    <lineage>
        <taxon>Eukaryota</taxon>
        <taxon>Fungi</taxon>
        <taxon>Dikarya</taxon>
        <taxon>Ascomycota</taxon>
        <taxon>Pezizomycotina</taxon>
        <taxon>Sordariomycetes</taxon>
        <taxon>Sordariomycetidae</taxon>
        <taxon>Sordariales</taxon>
        <taxon>Sordariales incertae sedis</taxon>
        <taxon>Madurella</taxon>
    </lineage>
</organism>
<name>A0ABQ0G8S6_9PEZI</name>
<dbReference type="Pfam" id="PF20222">
    <property type="entry name" value="DUF6581"/>
    <property type="match status" value="1"/>
</dbReference>
<keyword evidence="4" id="KW-0804">Transcription</keyword>
<dbReference type="InterPro" id="IPR007309">
    <property type="entry name" value="TFIIIC_Bblock-bd"/>
</dbReference>
<dbReference type="Proteomes" id="UP001628179">
    <property type="component" value="Unassembled WGS sequence"/>
</dbReference>
<accession>A0ABQ0G8S6</accession>
<feature type="region of interest" description="Disordered" evidence="6">
    <location>
        <begin position="48"/>
        <end position="71"/>
    </location>
</feature>
<gene>
    <name evidence="9" type="ORF">MFIFM68171_04344</name>
</gene>
<dbReference type="Pfam" id="PF04182">
    <property type="entry name" value="B-block_TFIIIC"/>
    <property type="match status" value="1"/>
</dbReference>
<comment type="subcellular location">
    <subcellularLocation>
        <location evidence="1">Nucleus</location>
    </subcellularLocation>
</comment>
<dbReference type="EMBL" id="BAAFSV010000002">
    <property type="protein sequence ID" value="GAB1314134.1"/>
    <property type="molecule type" value="Genomic_DNA"/>
</dbReference>
<feature type="compositionally biased region" description="Basic residues" evidence="6">
    <location>
        <begin position="842"/>
        <end position="856"/>
    </location>
</feature>
<keyword evidence="3" id="KW-0238">DNA-binding</keyword>
<evidence type="ECO:0000256" key="5">
    <source>
        <dbReference type="ARBA" id="ARBA00023242"/>
    </source>
</evidence>
<dbReference type="GeneID" id="98175087"/>
<feature type="compositionally biased region" description="Basic residues" evidence="6">
    <location>
        <begin position="139"/>
        <end position="149"/>
    </location>
</feature>
<keyword evidence="10" id="KW-1185">Reference proteome</keyword>
<dbReference type="InterPro" id="IPR044210">
    <property type="entry name" value="Tfc3-like"/>
</dbReference>
<keyword evidence="2" id="KW-0597">Phosphoprotein</keyword>
<comment type="caution">
    <text evidence="9">The sequence shown here is derived from an EMBL/GenBank/DDBJ whole genome shotgun (WGS) entry which is preliminary data.</text>
</comment>
<evidence type="ECO:0000256" key="6">
    <source>
        <dbReference type="SAM" id="MobiDB-lite"/>
    </source>
</evidence>
<feature type="region of interest" description="Disordered" evidence="6">
    <location>
        <begin position="780"/>
        <end position="867"/>
    </location>
</feature>
<protein>
    <submittedName>
        <fullName evidence="9">Transcription factor tau subunit sfc3</fullName>
    </submittedName>
</protein>
<sequence>MSGAGLEVLLEGLIPEIAYSGEKGIPISELLKIVRQYHLSLVPRQDATALGDGGPRGLPGPDEPASLEASLSEAEMASARWAWDWLRSRPQILINGNKRWNRLELNEALALPEAGIVDGVEATAPGEASSSTAACQQAKGKKSKKALTTRPRIHPSEDLVWQTLTRHGVDYKRVPALEWACLQGIATARAEGILQSDLRRLVDQDKRSLPKRTDSLARKGYIAKRTVVVQKMKTSRLWLIDFAPPLVEEETCGLDLSPETLSKDTEPVPWHQRWTGNNIDMDALGRTVVGVVKAWTVIRYSDLRSKMGVSGKRWQMKTLAKNCQRLVDMGVFKYTAASFPGSSRKVFKDCLKFVREPSAEEWDKFLATGKKTSQYSDPTRHRVPKPNALALYDKSGDDGQKNGDDRSKLKRIFSGWAPEKPIAQSVFEVIRSAGPEGASNPQVSVATVGYQHRRYLSSYLTKVAETKQPPHLKKFQVVSKLVRTGKTSAYMFSAPGADSAADRDVESKIDEEGGSFDHTSTNLYGFGSVRPKAFYEGQDLSLSALSQLARKSRPFSRRKLQAVARLRRTAGTDPAPETALDVDAEMADQGEHSSETGRDQHSKRGFDEAFGDDEVAELEMVGHAQSAQKPSERLTGAFIGVPHSLDQKPAQPGAPRKSLVVTFKSEKLKEAGDPPAPTPAAAFTPANEVNQLPVDAVAEPKSEDPVLAVRYNGVAGKLRLSHSDNALYFVRSGRGAKKPVTIPINDNIEEVAIQDAPGGDGQSLVFVMTAQDDAPSRDHSFIFDNDDSESRDKAETVQREVMKMKTPSGPEPEPMPVPDGGPAALDDIAVGTVPARSGSTRGRGRGRGGARGRSRKGQAPSGGGKPYVCATCGGSWKNDIGLKYHLEKAQVPCNPNFDPASVLERSRKRRKLSPPPPASSANSEAGDEETTGRSRRARSTRKSLRDAARPPLKIRAGLRSTQDGAHQFRGLDLTDDRPAELLPDRVPERFRRISRVTPVRLVKATTDRRLGPGVGDGVFDAEYSIGKGTGTLSDSNARPSTPVGTIPCAEPTINAKGDSSQAVPVVKEAAPTIPLADHDQSQPLAPLPTPGAVSVKASASRTLDAVPQATYASGNTPSLHEPGDEFSLPLSGGTLVRDGHWSPSPSMGVFPVAGQSEPPQNGYPEPPPPEDGLGTWPSRIGPGNHEQPVTKPFVPSSNYVRMATDAKRRTAQAFDIINHLLDNNCGVFPGDKALFYALTKVFLKEFRNQMPPTWKNCHSAVKALETRKLATLHTHMLKTERGRLQTCTLLIRTGVDPAGMIPTVMKQKMREAYPGIYIPPAFSPTQEELALLQELDKKAPSPEKETKPNANGQKFRSRRKIDDIEVFNAPYYTQSAPAVGAKKDPLWIRESEQLPEDGFGSRKRSAVDESPSAGPIQKRARTGLQGTPTGLRSSGFENQYEDDIPVDPEIMGPVFDPTSPSHSRSRQGDGPFQEDAYEEFGEGSPSARKPGSDARRKRRTSSAFLGDGSAAWDKDPPSVVEAIRAYSLLPSMGPRRARRLSVTPKTLGKLPPELGKLRNPGLASLPASFFGNVKRGGPMQPIPAEVQFLGPNTHLEDGAEEDEGGHGRIRSPSPLSSEDSPEESRVEESETTSEPRLEEPKKFRFVLPSVLKDSSKGSWSTLGAVFFEHYDTSFTLDGWMPSRKWLLAQNLPSSAEEMAQSQGVGKTRMHLWADKQYGKFCSLVNRCAAWEQSRVGSALMKGGTVAPSYIFINVSPPWSRANAKSVNLKWSDETQFDLETLAYEDLEEDEYDDVVFVDDSPEDVDRDAEQPLKKRRIPRTEGAQVRRAQGRPPKLKLQATKTMREHTAYPKTADDFLRVPGDGNEELAWSSENVRLTAFIVVTTLLGGVDRVVDWGLMLRLMPDQTISQLRHYWCGLKKDRQSTIVSLTEKFRRAFLKAYENNEIPPINFDDVLSYDWKGLIKWTINLDGTERRTLPASRKALEENFTLRKFKHGNREWREAYYHPQRSVFNKFQDATSEALAFSVDNVTDPKQNTDMIVAMSWTRSLCVTPVEAYSAEAVLHRRNSLYPDRSKMEITELIIKGVDQLQRLGVISKSSSKWSNGRRWRFNTRVLDSLEKAAQQEKFAKAVQFKRELDRAFREAEAKGQERKKRVTYITNDGMIMALLNMQANGRIQVETTGQPNVPMGHEPGNYETRKYTKKYLHFRLDLVPTETYIYDDDEGGLLADLRARIKAAPPPTKGPGGAVPVWCDVFGKVDADRWLKYLSAVLVTLASRGSMRAEELVKTLKPVIMVFEAELVMRWAEGLGLLKAQLEGTALAVMEWWWIAVETQREALMAVRQRKSLPSGRPQRVVDGEVV</sequence>
<feature type="compositionally biased region" description="Basic residues" evidence="6">
    <location>
        <begin position="933"/>
        <end position="942"/>
    </location>
</feature>
<feature type="region of interest" description="Disordered" evidence="6">
    <location>
        <begin position="1594"/>
        <end position="1637"/>
    </location>
</feature>
<evidence type="ECO:0000256" key="2">
    <source>
        <dbReference type="ARBA" id="ARBA00022553"/>
    </source>
</evidence>
<feature type="compositionally biased region" description="Basic and acidic residues" evidence="6">
    <location>
        <begin position="589"/>
        <end position="606"/>
    </location>
</feature>
<keyword evidence="5" id="KW-0539">Nucleus</keyword>
<evidence type="ECO:0000259" key="8">
    <source>
        <dbReference type="Pfam" id="PF20222"/>
    </source>
</evidence>
<feature type="region of interest" description="Disordered" evidence="6">
    <location>
        <begin position="1110"/>
        <end position="1193"/>
    </location>
</feature>
<evidence type="ECO:0000256" key="4">
    <source>
        <dbReference type="ARBA" id="ARBA00023163"/>
    </source>
</evidence>
<evidence type="ECO:0000313" key="10">
    <source>
        <dbReference type="Proteomes" id="UP001628179"/>
    </source>
</evidence>
<dbReference type="InterPro" id="IPR046488">
    <property type="entry name" value="Sfc3/Tfc3_C"/>
</dbReference>
<feature type="domain" description="Transcription factor tau subunit sfc3/Tfc3 C-terminal" evidence="8">
    <location>
        <begin position="1871"/>
        <end position="2285"/>
    </location>
</feature>
<evidence type="ECO:0000313" key="9">
    <source>
        <dbReference type="EMBL" id="GAB1314134.1"/>
    </source>
</evidence>
<evidence type="ECO:0000259" key="7">
    <source>
        <dbReference type="Pfam" id="PF04182"/>
    </source>
</evidence>
<feature type="compositionally biased region" description="Polar residues" evidence="6">
    <location>
        <begin position="1424"/>
        <end position="1437"/>
    </location>
</feature>